<sequence>MLEADTPALEQERVEIPHKKECYLSSLASFIFPDFRALFNIGFNSYPNLNYKEVDINGFEIYIVEQWAAQRKISTLITSYTGNLQDTISAVEVVLPQDPEEWPSGLKKYYDELLKFSSPKKTTKGTLFITNLSSFKSTLNLLHVECGNLKIIWKNFKTNYDLKTLHCGGRSAQLLKRTPSASIAKFAQLYKFPNSAFAHEITSDFQQALFQNDNRDYDDLDDIENITVNYCPVVEMTTLVQISLSYFALFEYRKERDGLLCNGTKQSLEKWWEIYGKRYLGIDKPKNETILGPTTVASLLSLILTCYFKLMVEDCMSAKDPFDEEEFYSGLYAFQKKYGLSKNHRQTFLDEQTIDKLFEVSSKTSNKDIFKFKKVVKSTVQDMTGKGNFMHLSNEILTTDLDTLVKNIHGGSLGMLWKGKGKSASRKETCMAWERKTFLSFKFKRGDPALQLDNNELFYGKSVTNEPLTTADEKGDDTKPTKRNGIYDVANASASSLSISSMFCNYDENRYASTHNLNRTYRREYFRRNSIPFCNDGMHDTKKCSADFIEAEGLYRCNSYSEVQNAIETWKLPFDSSVIKLARDLLKIQSLLSVQRQLDELHDGYLGKDSERSYEGNLRFKQSLNKLQEMCEKCKKNSNEFNWEYSNTQNKQQIVEKEKKDMKSLSSKLKYNVRILDRRVRDVETSVDHFDRKLEDVRKKLLEQNKSKKISIALESPYDKLEFDSFMDSMVQSERTKYEGLCFKILDKKSLGKLKKELWKWSTWTFDTFLFKNKSNKEKDIL</sequence>
<dbReference type="Pfam" id="PF25995">
    <property type="entry name" value="STB6_N"/>
    <property type="match status" value="1"/>
</dbReference>
<dbReference type="InterPro" id="IPR059025">
    <property type="entry name" value="STB6_N"/>
</dbReference>
<dbReference type="EMBL" id="OX365938">
    <property type="protein sequence ID" value="CAI4046177.1"/>
    <property type="molecule type" value="Genomic_DNA"/>
</dbReference>
<evidence type="ECO:0000313" key="3">
    <source>
        <dbReference type="Proteomes" id="UP001162085"/>
    </source>
</evidence>
<organism evidence="2 3">
    <name type="scientific">Saccharomyces uvarum</name>
    <name type="common">Yeast</name>
    <name type="synonym">Saccharomyces bayanus var. uvarum</name>
    <dbReference type="NCBI Taxonomy" id="230603"/>
    <lineage>
        <taxon>Eukaryota</taxon>
        <taxon>Fungi</taxon>
        <taxon>Dikarya</taxon>
        <taxon>Ascomycota</taxon>
        <taxon>Saccharomycotina</taxon>
        <taxon>Saccharomycetes</taxon>
        <taxon>Saccharomycetales</taxon>
        <taxon>Saccharomycetaceae</taxon>
        <taxon>Saccharomyces</taxon>
    </lineage>
</organism>
<proteinExistence type="predicted"/>
<evidence type="ECO:0000313" key="2">
    <source>
        <dbReference type="EMBL" id="CAI4046177.1"/>
    </source>
</evidence>
<name>A0ABN8WJU7_SACUV</name>
<dbReference type="InterPro" id="IPR038919">
    <property type="entry name" value="STB2/STB2"/>
</dbReference>
<gene>
    <name evidence="2" type="primary">SUVZ11G1430</name>
    <name evidence="2" type="ORF">SUVZ_11G1430</name>
</gene>
<feature type="domain" description="STB6-like N-terminal" evidence="1">
    <location>
        <begin position="29"/>
        <end position="165"/>
    </location>
</feature>
<keyword evidence="3" id="KW-1185">Reference proteome</keyword>
<dbReference type="PANTHER" id="PTHR31011:SF2">
    <property type="entry name" value="PROTEIN STB2-RELATED"/>
    <property type="match status" value="1"/>
</dbReference>
<protein>
    <recommendedName>
        <fullName evidence="1">STB6-like N-terminal domain-containing protein</fullName>
    </recommendedName>
</protein>
<accession>A0ABN8WJU7</accession>
<dbReference type="PANTHER" id="PTHR31011">
    <property type="entry name" value="PROTEIN STB2-RELATED"/>
    <property type="match status" value="1"/>
</dbReference>
<dbReference type="Proteomes" id="UP001162085">
    <property type="component" value="Chromosome 11"/>
</dbReference>
<evidence type="ECO:0000259" key="1">
    <source>
        <dbReference type="Pfam" id="PF25995"/>
    </source>
</evidence>
<reference evidence="2" key="1">
    <citation type="submission" date="2022-10" db="EMBL/GenBank/DDBJ databases">
        <authorList>
            <person name="Byrne P K."/>
        </authorList>
    </citation>
    <scope>NUCLEOTIDE SEQUENCE</scope>
    <source>
        <strain evidence="2">ZP964</strain>
    </source>
</reference>